<keyword evidence="3" id="KW-0732">Signal</keyword>
<reference evidence="4 5" key="1">
    <citation type="submission" date="2019-03" db="EMBL/GenBank/DDBJ databases">
        <title>Draft genome sequences of novel Actinobacteria.</title>
        <authorList>
            <person name="Sahin N."/>
            <person name="Ay H."/>
            <person name="Saygin H."/>
        </authorList>
    </citation>
    <scope>NUCLEOTIDE SEQUENCE [LARGE SCALE GENOMIC DNA]</scope>
    <source>
        <strain evidence="4 5">KC712</strain>
    </source>
</reference>
<name>A0A4R4X499_9ACTN</name>
<dbReference type="RefSeq" id="WP_132504565.1">
    <property type="nucleotide sequence ID" value="NZ_SMKP01000007.1"/>
</dbReference>
<dbReference type="SUPFAM" id="SSF140453">
    <property type="entry name" value="EsxAB dimer-like"/>
    <property type="match status" value="1"/>
</dbReference>
<evidence type="ECO:0000256" key="3">
    <source>
        <dbReference type="SAM" id="SignalP"/>
    </source>
</evidence>
<feature type="transmembrane region" description="Helical" evidence="2">
    <location>
        <begin position="122"/>
        <end position="143"/>
    </location>
</feature>
<dbReference type="Proteomes" id="UP000294543">
    <property type="component" value="Unassembled WGS sequence"/>
</dbReference>
<dbReference type="Gene3D" id="1.10.287.1060">
    <property type="entry name" value="ESAT-6-like"/>
    <property type="match status" value="1"/>
</dbReference>
<evidence type="ECO:0000256" key="2">
    <source>
        <dbReference type="SAM" id="Phobius"/>
    </source>
</evidence>
<evidence type="ECO:0000313" key="5">
    <source>
        <dbReference type="Proteomes" id="UP000294543"/>
    </source>
</evidence>
<feature type="compositionally biased region" description="Gly residues" evidence="1">
    <location>
        <begin position="250"/>
        <end position="265"/>
    </location>
</feature>
<sequence>MSVYKEMYMSAAGSAMAASLALRTPWASYMALAIGTMVSDPEGMMDAARQWRTADHSGGTEELDQLDQQLDDLKAQLKDQGTWEGQAFDSFETVHTSFKESLQQLKETRNATGDGVDAQADFFKWGAIACMALAMFMWTVVIVRYWSLITSGPGAVAGKIWETRAGLKGLSITREMLKKHGKAVVGLSLLLFMLKQLTENVGKIFPTLEAIPTQMSSMQSGTSMAFTNDGLTYDKDMGALSPQMDESAEGGMGMPPSAGGGMGIL</sequence>
<accession>A0A4R4X499</accession>
<feature type="signal peptide" evidence="3">
    <location>
        <begin position="1"/>
        <end position="17"/>
    </location>
</feature>
<dbReference type="EMBL" id="SMKP01000007">
    <property type="protein sequence ID" value="TDD25146.1"/>
    <property type="molecule type" value="Genomic_DNA"/>
</dbReference>
<keyword evidence="2" id="KW-0472">Membrane</keyword>
<keyword evidence="5" id="KW-1185">Reference proteome</keyword>
<organism evidence="4 5">
    <name type="scientific">Nonomuraea diastatica</name>
    <dbReference type="NCBI Taxonomy" id="1848329"/>
    <lineage>
        <taxon>Bacteria</taxon>
        <taxon>Bacillati</taxon>
        <taxon>Actinomycetota</taxon>
        <taxon>Actinomycetes</taxon>
        <taxon>Streptosporangiales</taxon>
        <taxon>Streptosporangiaceae</taxon>
        <taxon>Nonomuraea</taxon>
    </lineage>
</organism>
<dbReference type="AlphaFoldDB" id="A0A4R4X499"/>
<keyword evidence="2" id="KW-0812">Transmembrane</keyword>
<keyword evidence="2" id="KW-1133">Transmembrane helix</keyword>
<evidence type="ECO:0008006" key="6">
    <source>
        <dbReference type="Google" id="ProtNLM"/>
    </source>
</evidence>
<protein>
    <recommendedName>
        <fullName evidence="6">WXG100 family type VII secretion target</fullName>
    </recommendedName>
</protein>
<proteinExistence type="predicted"/>
<comment type="caution">
    <text evidence="4">The sequence shown here is derived from an EMBL/GenBank/DDBJ whole genome shotgun (WGS) entry which is preliminary data.</text>
</comment>
<feature type="chain" id="PRO_5039597489" description="WXG100 family type VII secretion target" evidence="3">
    <location>
        <begin position="18"/>
        <end position="265"/>
    </location>
</feature>
<dbReference type="InterPro" id="IPR036689">
    <property type="entry name" value="ESAT-6-like_sf"/>
</dbReference>
<evidence type="ECO:0000256" key="1">
    <source>
        <dbReference type="SAM" id="MobiDB-lite"/>
    </source>
</evidence>
<dbReference type="OrthoDB" id="3526705at2"/>
<feature type="region of interest" description="Disordered" evidence="1">
    <location>
        <begin position="245"/>
        <end position="265"/>
    </location>
</feature>
<evidence type="ECO:0000313" key="4">
    <source>
        <dbReference type="EMBL" id="TDD25146.1"/>
    </source>
</evidence>
<gene>
    <name evidence="4" type="ORF">E1294_04050</name>
</gene>